<feature type="transmembrane region" description="Helical" evidence="7">
    <location>
        <begin position="313"/>
        <end position="330"/>
    </location>
</feature>
<comment type="subcellular location">
    <subcellularLocation>
        <location evidence="1">Membrane</location>
        <topology evidence="1">Multi-pass membrane protein</topology>
    </subcellularLocation>
</comment>
<evidence type="ECO:0000256" key="1">
    <source>
        <dbReference type="ARBA" id="ARBA00004141"/>
    </source>
</evidence>
<sequence>MAVCSKLRRLCARFFRNVLWNPASLLHTFLLGSIYVSLACSRTVLIKLSIRDGGYEYLPVTVNFFAELFKLSICCSLYVHLLLCKEGKSASEIFSVSEIKWHQLFKWAVPGLLYFCDNLIGFYILLHLSAAVYILMQNFVIISTAVLFRIILRRKLNRVQWASLLILFLSIVSLSNDQNELHPEHRERIQRAIIPTEGYFLGSEDGRNVLGRLKEAMGSPNISDGGRNIVGTVRIGEAHILVMVQCVLSSAANIYNEKIFKESGGMEDSILLQNTKLYMFGVFFNTATLFLRPEFRSTALNCGLFYGYNRHTKLLIIVMAFFGLTVAFILKFRDNMFHVMANQLTNVVMITSSVLFLDFHPTLRFFLTAPVVLLAIYIFNAGGKNEVTYFKEKGDTLV</sequence>
<evidence type="ECO:0000256" key="7">
    <source>
        <dbReference type="SAM" id="Phobius"/>
    </source>
</evidence>
<keyword evidence="4 7" id="KW-0812">Transmembrane</keyword>
<feature type="transmembrane region" description="Helical" evidence="7">
    <location>
        <begin position="132"/>
        <end position="152"/>
    </location>
</feature>
<dbReference type="Pfam" id="PF04142">
    <property type="entry name" value="Nuc_sug_transp"/>
    <property type="match status" value="1"/>
</dbReference>
<evidence type="ECO:0000256" key="4">
    <source>
        <dbReference type="ARBA" id="ARBA00022692"/>
    </source>
</evidence>
<reference evidence="8 9" key="1">
    <citation type="submission" date="2022-05" db="EMBL/GenBank/DDBJ databases">
        <authorList>
            <consortium name="Genoscope - CEA"/>
            <person name="William W."/>
        </authorList>
    </citation>
    <scope>NUCLEOTIDE SEQUENCE [LARGE SCALE GENOMIC DNA]</scope>
</reference>
<protein>
    <recommendedName>
        <fullName evidence="10">UDP-sugar transporter protein SLC35A5</fullName>
    </recommendedName>
</protein>
<dbReference type="InterPro" id="IPR037185">
    <property type="entry name" value="EmrE-like"/>
</dbReference>
<feature type="transmembrane region" description="Helical" evidence="7">
    <location>
        <begin position="58"/>
        <end position="83"/>
    </location>
</feature>
<dbReference type="PANTHER" id="PTHR10231">
    <property type="entry name" value="NUCLEOTIDE-SUGAR TRANSMEMBRANE TRANSPORTER"/>
    <property type="match status" value="1"/>
</dbReference>
<keyword evidence="5 7" id="KW-1133">Transmembrane helix</keyword>
<evidence type="ECO:0000256" key="3">
    <source>
        <dbReference type="ARBA" id="ARBA00022597"/>
    </source>
</evidence>
<dbReference type="Proteomes" id="UP001159405">
    <property type="component" value="Unassembled WGS sequence"/>
</dbReference>
<evidence type="ECO:0000256" key="2">
    <source>
        <dbReference type="ARBA" id="ARBA00009976"/>
    </source>
</evidence>
<proteinExistence type="inferred from homology"/>
<dbReference type="EMBL" id="CALNXK010000111">
    <property type="protein sequence ID" value="CAH3158639.1"/>
    <property type="molecule type" value="Genomic_DNA"/>
</dbReference>
<dbReference type="InterPro" id="IPR007271">
    <property type="entry name" value="Nuc_sug_transpt"/>
</dbReference>
<accession>A0ABN8QA45</accession>
<feature type="transmembrane region" description="Helical" evidence="7">
    <location>
        <begin position="18"/>
        <end position="38"/>
    </location>
</feature>
<evidence type="ECO:0000256" key="5">
    <source>
        <dbReference type="ARBA" id="ARBA00022989"/>
    </source>
</evidence>
<organism evidence="8 9">
    <name type="scientific">Porites lobata</name>
    <dbReference type="NCBI Taxonomy" id="104759"/>
    <lineage>
        <taxon>Eukaryota</taxon>
        <taxon>Metazoa</taxon>
        <taxon>Cnidaria</taxon>
        <taxon>Anthozoa</taxon>
        <taxon>Hexacorallia</taxon>
        <taxon>Scleractinia</taxon>
        <taxon>Fungiina</taxon>
        <taxon>Poritidae</taxon>
        <taxon>Porites</taxon>
    </lineage>
</organism>
<keyword evidence="3" id="KW-0762">Sugar transport</keyword>
<keyword evidence="6 7" id="KW-0472">Membrane</keyword>
<evidence type="ECO:0000256" key="6">
    <source>
        <dbReference type="ARBA" id="ARBA00023136"/>
    </source>
</evidence>
<comment type="similarity">
    <text evidence="2">Belongs to the nucleotide-sugar transporter family. SLC35A subfamily.</text>
</comment>
<keyword evidence="9" id="KW-1185">Reference proteome</keyword>
<dbReference type="PIRSF" id="PIRSF005799">
    <property type="entry name" value="UDP-gal_transpt"/>
    <property type="match status" value="1"/>
</dbReference>
<comment type="caution">
    <text evidence="8">The sequence shown here is derived from an EMBL/GenBank/DDBJ whole genome shotgun (WGS) entry which is preliminary data.</text>
</comment>
<evidence type="ECO:0000313" key="9">
    <source>
        <dbReference type="Proteomes" id="UP001159405"/>
    </source>
</evidence>
<feature type="transmembrane region" description="Helical" evidence="7">
    <location>
        <begin position="104"/>
        <end position="126"/>
    </location>
</feature>
<name>A0ABN8QA45_9CNID</name>
<keyword evidence="3" id="KW-0813">Transport</keyword>
<gene>
    <name evidence="8" type="ORF">PLOB_00003297</name>
</gene>
<evidence type="ECO:0000313" key="8">
    <source>
        <dbReference type="EMBL" id="CAH3158639.1"/>
    </source>
</evidence>
<dbReference type="SUPFAM" id="SSF103481">
    <property type="entry name" value="Multidrug resistance efflux transporter EmrE"/>
    <property type="match status" value="1"/>
</dbReference>
<feature type="transmembrane region" description="Helical" evidence="7">
    <location>
        <begin position="363"/>
        <end position="383"/>
    </location>
</feature>
<evidence type="ECO:0008006" key="10">
    <source>
        <dbReference type="Google" id="ProtNLM"/>
    </source>
</evidence>